<dbReference type="SUPFAM" id="SSF56935">
    <property type="entry name" value="Porins"/>
    <property type="match status" value="1"/>
</dbReference>
<keyword evidence="5 9" id="KW-0798">TonB box</keyword>
<evidence type="ECO:0008006" key="16">
    <source>
        <dbReference type="Google" id="ProtNLM"/>
    </source>
</evidence>
<gene>
    <name evidence="14" type="ORF">AB433_13820</name>
</gene>
<evidence type="ECO:0000313" key="14">
    <source>
        <dbReference type="EMBL" id="AKM10798.1"/>
    </source>
</evidence>
<proteinExistence type="inferred from homology"/>
<dbReference type="Pfam" id="PF07715">
    <property type="entry name" value="Plug"/>
    <property type="match status" value="1"/>
</dbReference>
<evidence type="ECO:0000259" key="13">
    <source>
        <dbReference type="Pfam" id="PF07715"/>
    </source>
</evidence>
<keyword evidence="6 8" id="KW-0472">Membrane</keyword>
<keyword evidence="7 8" id="KW-0998">Cell outer membrane</keyword>
<dbReference type="InterPro" id="IPR012910">
    <property type="entry name" value="Plug_dom"/>
</dbReference>
<comment type="subcellular location">
    <subcellularLocation>
        <location evidence="1 8">Cell outer membrane</location>
        <topology evidence="1 8">Multi-pass membrane protein</topology>
    </subcellularLocation>
</comment>
<keyword evidence="2 8" id="KW-0813">Transport</keyword>
<keyword evidence="11" id="KW-0732">Signal</keyword>
<feature type="domain" description="TonB-dependent receptor-like beta-barrel" evidence="12">
    <location>
        <begin position="454"/>
        <end position="983"/>
    </location>
</feature>
<keyword evidence="4 8" id="KW-0812">Transmembrane</keyword>
<dbReference type="STRING" id="1348774.AB433_13820"/>
<evidence type="ECO:0000313" key="15">
    <source>
        <dbReference type="Proteomes" id="UP000035287"/>
    </source>
</evidence>
<evidence type="ECO:0000256" key="2">
    <source>
        <dbReference type="ARBA" id="ARBA00022448"/>
    </source>
</evidence>
<dbReference type="GO" id="GO:0009279">
    <property type="term" value="C:cell outer membrane"/>
    <property type="evidence" value="ECO:0007669"/>
    <property type="project" value="UniProtKB-SubCell"/>
</dbReference>
<dbReference type="PROSITE" id="PS52016">
    <property type="entry name" value="TONB_DEPENDENT_REC_3"/>
    <property type="match status" value="1"/>
</dbReference>
<organism evidence="14 15">
    <name type="scientific">Croceicoccus naphthovorans</name>
    <dbReference type="NCBI Taxonomy" id="1348774"/>
    <lineage>
        <taxon>Bacteria</taxon>
        <taxon>Pseudomonadati</taxon>
        <taxon>Pseudomonadota</taxon>
        <taxon>Alphaproteobacteria</taxon>
        <taxon>Sphingomonadales</taxon>
        <taxon>Erythrobacteraceae</taxon>
        <taxon>Croceicoccus</taxon>
    </lineage>
</organism>
<dbReference type="PANTHER" id="PTHR47234">
    <property type="match status" value="1"/>
</dbReference>
<dbReference type="PANTHER" id="PTHR47234:SF2">
    <property type="entry name" value="TONB-DEPENDENT RECEPTOR"/>
    <property type="match status" value="1"/>
</dbReference>
<evidence type="ECO:0000256" key="7">
    <source>
        <dbReference type="ARBA" id="ARBA00023237"/>
    </source>
</evidence>
<evidence type="ECO:0000256" key="4">
    <source>
        <dbReference type="ARBA" id="ARBA00022692"/>
    </source>
</evidence>
<evidence type="ECO:0000256" key="6">
    <source>
        <dbReference type="ARBA" id="ARBA00023136"/>
    </source>
</evidence>
<evidence type="ECO:0000259" key="12">
    <source>
        <dbReference type="Pfam" id="PF00593"/>
    </source>
</evidence>
<comment type="similarity">
    <text evidence="8 9">Belongs to the TonB-dependent receptor family.</text>
</comment>
<reference evidence="14 15" key="1">
    <citation type="submission" date="2015-06" db="EMBL/GenBank/DDBJ databases">
        <authorList>
            <person name="Zeng Y."/>
            <person name="Huang Y."/>
        </authorList>
    </citation>
    <scope>NUCLEOTIDE SEQUENCE [LARGE SCALE GENOMIC DNA]</scope>
    <source>
        <strain evidence="14 15">PQ-2</strain>
    </source>
</reference>
<feature type="compositionally biased region" description="Low complexity" evidence="10">
    <location>
        <begin position="83"/>
        <end position="100"/>
    </location>
</feature>
<dbReference type="InterPro" id="IPR036942">
    <property type="entry name" value="Beta-barrel_TonB_sf"/>
</dbReference>
<keyword evidence="3 8" id="KW-1134">Transmembrane beta strand</keyword>
<feature type="chain" id="PRO_5002562343" description="TonB-dependent receptor" evidence="11">
    <location>
        <begin position="27"/>
        <end position="1019"/>
    </location>
</feature>
<dbReference type="InterPro" id="IPR000531">
    <property type="entry name" value="Beta-barrel_TonB"/>
</dbReference>
<dbReference type="InterPro" id="IPR037066">
    <property type="entry name" value="Plug_dom_sf"/>
</dbReference>
<dbReference type="AlphaFoldDB" id="A0A0G3XK88"/>
<evidence type="ECO:0000256" key="3">
    <source>
        <dbReference type="ARBA" id="ARBA00022452"/>
    </source>
</evidence>
<evidence type="ECO:0000256" key="1">
    <source>
        <dbReference type="ARBA" id="ARBA00004571"/>
    </source>
</evidence>
<name>A0A0G3XK88_9SPHN</name>
<evidence type="ECO:0000256" key="9">
    <source>
        <dbReference type="RuleBase" id="RU003357"/>
    </source>
</evidence>
<evidence type="ECO:0000256" key="10">
    <source>
        <dbReference type="SAM" id="MobiDB-lite"/>
    </source>
</evidence>
<evidence type="ECO:0000256" key="5">
    <source>
        <dbReference type="ARBA" id="ARBA00023077"/>
    </source>
</evidence>
<feature type="region of interest" description="Disordered" evidence="10">
    <location>
        <begin position="81"/>
        <end position="105"/>
    </location>
</feature>
<protein>
    <recommendedName>
        <fullName evidence="16">TonB-dependent receptor</fullName>
    </recommendedName>
</protein>
<keyword evidence="15" id="KW-1185">Reference proteome</keyword>
<dbReference type="PATRIC" id="fig|1348774.3.peg.2906"/>
<dbReference type="Pfam" id="PF00593">
    <property type="entry name" value="TonB_dep_Rec_b-barrel"/>
    <property type="match status" value="1"/>
</dbReference>
<sequence length="1019" mass="108890">MLRTGSALPTLALLGAGGAIATPAFAQDTAEAPAGDAIIVTGSRIVRPNLESNSPIAVVDGDATVENADVTLDTYLNTLPQVNPAGTTTSNNPGNNGQSNVDLRGLGSNRNLVLIDGRRPMVSSSNQDVDLNTIPQGLIERIEIVTGGAGAIYGADAIAGVVNIRMKDDFEGLDLRGTYSNSIGLGTGDAEEYQLSGTIGGNFADGRGNIAVAFEHAEREGLIKSQRDFSQQATSTTRTFPTGRLVEGNNAIPQDAIDALFATYGVTSGAPTSGASNIAFNNDGTLFGTGIFNNPESVTNYRYPTGSGANANTNFFPDFYTYNFDIINLLVLPLDRDSAFGRAHYEISPAAEFFAQGSWTEYNSATALAPTPVSTSINNPASQTSQRNAVSSLVEVGSRATAFVVPVTNPFIPDDLATLLAARTGDNTQFVGSGADEPFQISKRFLDAGLRQQNFNTEVLQGLIGLRGEFAPGWNYEAYASKGKTTITADLQGNVNVQRVQELLEAPDGGASICDGGFNPFGVQPLSADCLDYVKEAAFTTTEFTQDVYQGYITGELFELPAGPMSMVLGAEHRKFKYSYDAGTLNGPIAGFNTGTDDLGTNTFTDFFGELLVPLVDGGFVDSAELSLSARRSTSDYNDIQNGIDGEKKDSWAYGATLSVAPTQDLRLRASYQRSVRAPNFGELFSGGGAFPQYFDPCSASTNFRQSGGEAARDLCIATGIDPGAVDNYQQTPGSQVYLGTIGNPDLDPETSDTFTFGGVFQVAGFTGSIDYYNIKVKDAILLPDPNIIIAGCYGYLGQNPDLSFDNQYCSYEGDSILSRSPDISFISVPEELGGDGSGYFQNINQGTIKTSGIDFQLGYKLPTEFIGPESSIDFNLLMNYIIDYKVEELPGVVIDYADTVSYFGANLGTSFPRWKGNLQTKVNFSDNLALDTRLRYIDGMKNRASVQFEGEEFSGVDSVIYVDAALEANVENFTFRVGANNLFNKGPELYAPNVQSGTDPSLYDVIGRRGYVSVRVKY</sequence>
<dbReference type="Gene3D" id="2.170.130.10">
    <property type="entry name" value="TonB-dependent receptor, plug domain"/>
    <property type="match status" value="1"/>
</dbReference>
<dbReference type="InterPro" id="IPR039426">
    <property type="entry name" value="TonB-dep_rcpt-like"/>
</dbReference>
<feature type="domain" description="TonB-dependent receptor plug" evidence="13">
    <location>
        <begin position="51"/>
        <end position="161"/>
    </location>
</feature>
<evidence type="ECO:0000256" key="11">
    <source>
        <dbReference type="SAM" id="SignalP"/>
    </source>
</evidence>
<dbReference type="EMBL" id="CP011770">
    <property type="protein sequence ID" value="AKM10798.1"/>
    <property type="molecule type" value="Genomic_DNA"/>
</dbReference>
<dbReference type="KEGG" id="cna:AB433_13820"/>
<dbReference type="Proteomes" id="UP000035287">
    <property type="component" value="Chromosome"/>
</dbReference>
<feature type="signal peptide" evidence="11">
    <location>
        <begin position="1"/>
        <end position="26"/>
    </location>
</feature>
<accession>A0A0G3XK88</accession>
<evidence type="ECO:0000256" key="8">
    <source>
        <dbReference type="PROSITE-ProRule" id="PRU01360"/>
    </source>
</evidence>
<dbReference type="Gene3D" id="2.40.170.20">
    <property type="entry name" value="TonB-dependent receptor, beta-barrel domain"/>
    <property type="match status" value="1"/>
</dbReference>